<protein>
    <recommendedName>
        <fullName evidence="3">Replication protein P</fullName>
    </recommendedName>
</protein>
<dbReference type="GO" id="GO:0006270">
    <property type="term" value="P:DNA replication initiation"/>
    <property type="evidence" value="ECO:0007669"/>
    <property type="project" value="InterPro"/>
</dbReference>
<sequence length="190" mass="21837">MNVLFAEMHTLKPFAFRKAWPTQERLEAAKAQYLAVREFRLLTDAQFKFGLDRLRATMVWPAAPSEFLELCREPDPEALGAPTLAEAYHQVMRYENAPGDLRDLSVMHPATYWAWRQLNHSVWRKMDAKRHEAAFAAQYRRAMKAVIAGEQFPPAPKLVRDARPAYVPNMDVGRQALAEIRKGMGRARDV</sequence>
<evidence type="ECO:0008006" key="3">
    <source>
        <dbReference type="Google" id="ProtNLM"/>
    </source>
</evidence>
<dbReference type="AlphaFoldDB" id="A0A7X3KRR0"/>
<dbReference type="RefSeq" id="WP_160479542.1">
    <property type="nucleotide sequence ID" value="NZ_WTFN01000003.1"/>
</dbReference>
<gene>
    <name evidence="1" type="ORF">GO594_01625</name>
</gene>
<comment type="caution">
    <text evidence="1">The sequence shown here is derived from an EMBL/GenBank/DDBJ whole genome shotgun (WGS) entry which is preliminary data.</text>
</comment>
<evidence type="ECO:0000313" key="2">
    <source>
        <dbReference type="Proteomes" id="UP000461288"/>
    </source>
</evidence>
<dbReference type="Pfam" id="PF06992">
    <property type="entry name" value="Phage_lambda_P"/>
    <property type="match status" value="1"/>
</dbReference>
<reference evidence="1 2" key="1">
    <citation type="submission" date="2019-12" db="EMBL/GenBank/DDBJ databases">
        <title>Draft genome sequence of Pseudomonas otitidis recovered from a chicken carcass.</title>
        <authorList>
            <person name="Vieira T.R."/>
            <person name="Oliviera E.F.C."/>
            <person name="Silva N.M.V."/>
            <person name="Sambrano G.E."/>
            <person name="Cibulski S.P."/>
            <person name="Cardoso M.R.I."/>
        </authorList>
    </citation>
    <scope>NUCLEOTIDE SEQUENCE [LARGE SCALE GENOMIC DNA]</scope>
    <source>
        <strain evidence="1 2">25_K</strain>
    </source>
</reference>
<name>A0A7X3KRR0_9GAMM</name>
<proteinExistence type="predicted"/>
<dbReference type="EMBL" id="WTFN01000003">
    <property type="protein sequence ID" value="MWK54665.1"/>
    <property type="molecule type" value="Genomic_DNA"/>
</dbReference>
<dbReference type="InterPro" id="IPR009731">
    <property type="entry name" value="P-like"/>
</dbReference>
<organism evidence="1 2">
    <name type="scientific">Metapseudomonas otitidis</name>
    <dbReference type="NCBI Taxonomy" id="319939"/>
    <lineage>
        <taxon>Bacteria</taxon>
        <taxon>Pseudomonadati</taxon>
        <taxon>Pseudomonadota</taxon>
        <taxon>Gammaproteobacteria</taxon>
        <taxon>Pseudomonadales</taxon>
        <taxon>Pseudomonadaceae</taxon>
        <taxon>Metapseudomonas</taxon>
    </lineage>
</organism>
<accession>A0A7X3KRR0</accession>
<dbReference type="Proteomes" id="UP000461288">
    <property type="component" value="Unassembled WGS sequence"/>
</dbReference>
<evidence type="ECO:0000313" key="1">
    <source>
        <dbReference type="EMBL" id="MWK54665.1"/>
    </source>
</evidence>